<organism evidence="7 8">
    <name type="scientific">Piscinibacter aquaticus</name>
    <dbReference type="NCBI Taxonomy" id="392597"/>
    <lineage>
        <taxon>Bacteria</taxon>
        <taxon>Pseudomonadati</taxon>
        <taxon>Pseudomonadota</taxon>
        <taxon>Betaproteobacteria</taxon>
        <taxon>Burkholderiales</taxon>
        <taxon>Sphaerotilaceae</taxon>
        <taxon>Piscinibacter</taxon>
    </lineage>
</organism>
<dbReference type="InterPro" id="IPR016039">
    <property type="entry name" value="Thiolase-like"/>
</dbReference>
<dbReference type="PANTHER" id="PTHR43775">
    <property type="entry name" value="FATTY ACID SYNTHASE"/>
    <property type="match status" value="1"/>
</dbReference>
<protein>
    <submittedName>
        <fullName evidence="7">Acyltransferase domain-containing protein</fullName>
    </submittedName>
</protein>
<dbReference type="GO" id="GO:0004312">
    <property type="term" value="F:fatty acid synthase activity"/>
    <property type="evidence" value="ECO:0007669"/>
    <property type="project" value="TreeGrafter"/>
</dbReference>
<keyword evidence="1" id="KW-0596">Phosphopantetheine</keyword>
<dbReference type="AlphaFoldDB" id="A0A5C6U0P1"/>
<dbReference type="InterPro" id="IPR020841">
    <property type="entry name" value="PKS_Beta-ketoAc_synthase_dom"/>
</dbReference>
<dbReference type="Pfam" id="PF00109">
    <property type="entry name" value="ketoacyl-synt"/>
    <property type="match status" value="1"/>
</dbReference>
<dbReference type="GO" id="GO:0004315">
    <property type="term" value="F:3-oxoacyl-[acyl-carrier-protein] synthase activity"/>
    <property type="evidence" value="ECO:0007669"/>
    <property type="project" value="InterPro"/>
</dbReference>
<evidence type="ECO:0000256" key="4">
    <source>
        <dbReference type="ARBA" id="ARBA00054155"/>
    </source>
</evidence>
<sequence>MDRLPIAVIGIGCRFPGGVGDAASFWRLLSEGSDVIGEVPSDRFDLAHFYDERPATPGRVMSRWGGFLRDIDLFDAAFFGISPREAERLDPAQRLVLETAWEGLEDAGVDPLRLDGSRTGVFVGQWLSDFEARLFADPEVVDFYMTTGSGRYATSGRLSYLLGLRGPSLTLDTACSSSLVAVHQAVRSLRAGECDLALAGGVNVILQPHISVAYSQSRMMAPDGRCKFGDAEGDGYVRSEGAGMVVLKPLAAAQADGDRIYAVVRGSAVNNDGRSSGSMGTPSREGQEALLRRAYADAGVAPGEVGYIEAHGTGTRAGDPVELGALARVLGDGRRPGTRAWVGSVKTNLGHTEGAAGLAGFIKVALAIHHGRVPASLHCRQPNPAVDWSSAPLALARSAADWTAAPRFGGVSAFGIAGTNAHVVLESTAPVSSPAAAARPPARPALLVLSARSRAALALLARAMPRASKGSRASRWMPSAGLLPRAARRWSSARRSLPTMPSRCGHACWPTPKGRHRPSKARCTSPGPRAGADHARQGGQWPGMARELMDREPVFREALEACDAAARPWMEVSIVAQLRLDPSAPESRMDRIDFIQPALLAVGIGAARWLESIGVVPSALVGHSMGEVGAAHLAGVLDLGRPCASSADAVR</sequence>
<accession>A0A5C6U0P1</accession>
<evidence type="ECO:0000256" key="3">
    <source>
        <dbReference type="ARBA" id="ARBA00022679"/>
    </source>
</evidence>
<dbReference type="PANTHER" id="PTHR43775:SF37">
    <property type="entry name" value="SI:DKEY-61P9.11"/>
    <property type="match status" value="1"/>
</dbReference>
<dbReference type="Pfam" id="PF02801">
    <property type="entry name" value="Ketoacyl-synt_C"/>
    <property type="match status" value="1"/>
</dbReference>
<dbReference type="InterPro" id="IPR014030">
    <property type="entry name" value="Ketoacyl_synth_N"/>
</dbReference>
<dbReference type="PROSITE" id="PS00606">
    <property type="entry name" value="KS3_1"/>
    <property type="match status" value="1"/>
</dbReference>
<comment type="function">
    <text evidence="4">Involved in production of the polyketide antibiotic thailandamide.</text>
</comment>
<comment type="caution">
    <text evidence="7">The sequence shown here is derived from an EMBL/GenBank/DDBJ whole genome shotgun (WGS) entry which is preliminary data.</text>
</comment>
<dbReference type="GO" id="GO:0005737">
    <property type="term" value="C:cytoplasm"/>
    <property type="evidence" value="ECO:0007669"/>
    <property type="project" value="TreeGrafter"/>
</dbReference>
<dbReference type="Gene3D" id="3.40.47.10">
    <property type="match status" value="1"/>
</dbReference>
<dbReference type="Proteomes" id="UP000321832">
    <property type="component" value="Unassembled WGS sequence"/>
</dbReference>
<name>A0A5C6U0P1_9BURK</name>
<dbReference type="CDD" id="cd00833">
    <property type="entry name" value="PKS"/>
    <property type="match status" value="1"/>
</dbReference>
<evidence type="ECO:0000313" key="7">
    <source>
        <dbReference type="EMBL" id="TXC66110.1"/>
    </source>
</evidence>
<dbReference type="InterPro" id="IPR001227">
    <property type="entry name" value="Ac_transferase_dom_sf"/>
</dbReference>
<dbReference type="InterPro" id="IPR050091">
    <property type="entry name" value="PKS_NRPS_Biosynth_Enz"/>
</dbReference>
<dbReference type="EMBL" id="VOPW01000001">
    <property type="protein sequence ID" value="TXC66110.1"/>
    <property type="molecule type" value="Genomic_DNA"/>
</dbReference>
<dbReference type="InterPro" id="IPR032821">
    <property type="entry name" value="PKS_assoc"/>
</dbReference>
<evidence type="ECO:0000313" key="8">
    <source>
        <dbReference type="Proteomes" id="UP000321832"/>
    </source>
</evidence>
<dbReference type="InterPro" id="IPR014043">
    <property type="entry name" value="Acyl_transferase_dom"/>
</dbReference>
<dbReference type="PROSITE" id="PS52004">
    <property type="entry name" value="KS3_2"/>
    <property type="match status" value="1"/>
</dbReference>
<reference evidence="7 8" key="1">
    <citation type="submission" date="2019-08" db="EMBL/GenBank/DDBJ databases">
        <authorList>
            <person name="Khan S.A."/>
            <person name="Jeon C.O."/>
            <person name="Jeong S.E."/>
        </authorList>
    </citation>
    <scope>NUCLEOTIDE SEQUENCE [LARGE SCALE GENOMIC DNA]</scope>
    <source>
        <strain evidence="8">IMCC1728</strain>
    </source>
</reference>
<dbReference type="GO" id="GO:0005886">
    <property type="term" value="C:plasma membrane"/>
    <property type="evidence" value="ECO:0007669"/>
    <property type="project" value="TreeGrafter"/>
</dbReference>
<dbReference type="Pfam" id="PF00698">
    <property type="entry name" value="Acyl_transf_1"/>
    <property type="match status" value="1"/>
</dbReference>
<dbReference type="Gene3D" id="3.40.366.10">
    <property type="entry name" value="Malonyl-Coenzyme A Acyl Carrier Protein, domain 2"/>
    <property type="match status" value="1"/>
</dbReference>
<dbReference type="SMART" id="SM00827">
    <property type="entry name" value="PKS_AT"/>
    <property type="match status" value="1"/>
</dbReference>
<dbReference type="FunFam" id="3.40.47.10:FF:000019">
    <property type="entry name" value="Polyketide synthase type I"/>
    <property type="match status" value="1"/>
</dbReference>
<keyword evidence="7" id="KW-0012">Acyltransferase</keyword>
<dbReference type="Pfam" id="PF16197">
    <property type="entry name" value="KAsynt_C_assoc"/>
    <property type="match status" value="1"/>
</dbReference>
<keyword evidence="3 7" id="KW-0808">Transferase</keyword>
<dbReference type="GO" id="GO:0006633">
    <property type="term" value="P:fatty acid biosynthetic process"/>
    <property type="evidence" value="ECO:0007669"/>
    <property type="project" value="InterPro"/>
</dbReference>
<evidence type="ECO:0000256" key="1">
    <source>
        <dbReference type="ARBA" id="ARBA00022450"/>
    </source>
</evidence>
<evidence type="ECO:0000256" key="5">
    <source>
        <dbReference type="SAM" id="MobiDB-lite"/>
    </source>
</evidence>
<feature type="domain" description="Ketosynthase family 3 (KS3)" evidence="6">
    <location>
        <begin position="3"/>
        <end position="427"/>
    </location>
</feature>
<dbReference type="SMART" id="SM00825">
    <property type="entry name" value="PKS_KS"/>
    <property type="match status" value="1"/>
</dbReference>
<evidence type="ECO:0000256" key="2">
    <source>
        <dbReference type="ARBA" id="ARBA00022553"/>
    </source>
</evidence>
<gene>
    <name evidence="7" type="ORF">FSC37_09705</name>
</gene>
<dbReference type="SUPFAM" id="SSF53901">
    <property type="entry name" value="Thiolase-like"/>
    <property type="match status" value="1"/>
</dbReference>
<keyword evidence="8" id="KW-1185">Reference proteome</keyword>
<dbReference type="SUPFAM" id="SSF52151">
    <property type="entry name" value="FabD/lysophospholipase-like"/>
    <property type="match status" value="1"/>
</dbReference>
<dbReference type="InterPro" id="IPR018201">
    <property type="entry name" value="Ketoacyl_synth_AS"/>
</dbReference>
<keyword evidence="2" id="KW-0597">Phosphoprotein</keyword>
<dbReference type="InterPro" id="IPR014031">
    <property type="entry name" value="Ketoacyl_synth_C"/>
</dbReference>
<proteinExistence type="predicted"/>
<dbReference type="InterPro" id="IPR016035">
    <property type="entry name" value="Acyl_Trfase/lysoPLipase"/>
</dbReference>
<feature type="region of interest" description="Disordered" evidence="5">
    <location>
        <begin position="508"/>
        <end position="540"/>
    </location>
</feature>
<evidence type="ECO:0000259" key="6">
    <source>
        <dbReference type="PROSITE" id="PS52004"/>
    </source>
</evidence>
<dbReference type="GO" id="GO:0071770">
    <property type="term" value="P:DIM/DIP cell wall layer assembly"/>
    <property type="evidence" value="ECO:0007669"/>
    <property type="project" value="TreeGrafter"/>
</dbReference>